<dbReference type="STRING" id="1123237.Salmuc_01201"/>
<reference evidence="3" key="1">
    <citation type="journal article" date="2014" name="Stand. Genomic Sci.">
        <title>Genome sequence of the exopolysaccharide-producing Salipiger mucosus type strain (DSM 16094(T)), a moderately halophilic member of the Roseobacter clade.</title>
        <authorList>
            <person name="Riedel T."/>
            <person name="Spring S."/>
            <person name="Fiebig A."/>
            <person name="Petersen J."/>
            <person name="Kyrpides N.C."/>
            <person name="Goker M."/>
            <person name="Klenk H.P."/>
        </authorList>
    </citation>
    <scope>NUCLEOTIDE SEQUENCE [LARGE SCALE GENOMIC DNA]</scope>
    <source>
        <strain evidence="3">DSM 16094</strain>
    </source>
</reference>
<protein>
    <recommendedName>
        <fullName evidence="4">DUF4864 domain-containing protein</fullName>
    </recommendedName>
</protein>
<sequence>MRNWVFGCLAAVSLATSAGAQEALRPVPGIEDVIRQQMQAFSQEDVATAFGFASPGIQGMFGSAGNFGRMVREGYPMVWDNDSLRFGELREIEGGLWQQVIVTDESGALHSLDYRMEQIDGEWRIAGVQILRAPALSA</sequence>
<feature type="chain" id="PRO_5004556585" description="DUF4864 domain-containing protein" evidence="1">
    <location>
        <begin position="21"/>
        <end position="138"/>
    </location>
</feature>
<keyword evidence="1" id="KW-0732">Signal</keyword>
<evidence type="ECO:0000313" key="2">
    <source>
        <dbReference type="EMBL" id="EPX86724.1"/>
    </source>
</evidence>
<comment type="caution">
    <text evidence="2">The sequence shown here is derived from an EMBL/GenBank/DDBJ whole genome shotgun (WGS) entry which is preliminary data.</text>
</comment>
<evidence type="ECO:0000256" key="1">
    <source>
        <dbReference type="SAM" id="SignalP"/>
    </source>
</evidence>
<keyword evidence="3" id="KW-1185">Reference proteome</keyword>
<dbReference type="AlphaFoldDB" id="S9SK37"/>
<dbReference type="OrthoDB" id="9130422at2"/>
<accession>S9SK37</accession>
<dbReference type="EMBL" id="APVH01000004">
    <property type="protein sequence ID" value="EPX86724.1"/>
    <property type="molecule type" value="Genomic_DNA"/>
</dbReference>
<name>S9SK37_9RHOB</name>
<dbReference type="eggNOG" id="ENOG5032TNJ">
    <property type="taxonomic scope" value="Bacteria"/>
</dbReference>
<feature type="signal peptide" evidence="1">
    <location>
        <begin position="1"/>
        <end position="20"/>
    </location>
</feature>
<dbReference type="InterPro" id="IPR032347">
    <property type="entry name" value="DUF4864"/>
</dbReference>
<proteinExistence type="predicted"/>
<dbReference type="Pfam" id="PF16156">
    <property type="entry name" value="DUF4864"/>
    <property type="match status" value="1"/>
</dbReference>
<dbReference type="RefSeq" id="WP_020043074.1">
    <property type="nucleotide sequence ID" value="NZ_KE557273.1"/>
</dbReference>
<dbReference type="HOGENOM" id="CLU_137911_1_1_5"/>
<gene>
    <name evidence="2" type="ORF">Salmuc_01201</name>
</gene>
<organism evidence="2 3">
    <name type="scientific">Salipiger mucosus DSM 16094</name>
    <dbReference type="NCBI Taxonomy" id="1123237"/>
    <lineage>
        <taxon>Bacteria</taxon>
        <taxon>Pseudomonadati</taxon>
        <taxon>Pseudomonadota</taxon>
        <taxon>Alphaproteobacteria</taxon>
        <taxon>Rhodobacterales</taxon>
        <taxon>Roseobacteraceae</taxon>
        <taxon>Salipiger</taxon>
    </lineage>
</organism>
<dbReference type="Proteomes" id="UP000015347">
    <property type="component" value="Unassembled WGS sequence"/>
</dbReference>
<evidence type="ECO:0008006" key="4">
    <source>
        <dbReference type="Google" id="ProtNLM"/>
    </source>
</evidence>
<evidence type="ECO:0000313" key="3">
    <source>
        <dbReference type="Proteomes" id="UP000015347"/>
    </source>
</evidence>